<protein>
    <submittedName>
        <fullName evidence="1">Uncharacterized protein</fullName>
    </submittedName>
</protein>
<proteinExistence type="predicted"/>
<reference evidence="1 2" key="1">
    <citation type="journal article" date="2020" name="BMC Genomics">
        <title>Intraspecific diversification of the crop wild relative Brassica cretica Lam. using demographic model selection.</title>
        <authorList>
            <person name="Kioukis A."/>
            <person name="Michalopoulou V.A."/>
            <person name="Briers L."/>
            <person name="Pirintsos S."/>
            <person name="Studholme D.J."/>
            <person name="Pavlidis P."/>
            <person name="Sarris P.F."/>
        </authorList>
    </citation>
    <scope>NUCLEOTIDE SEQUENCE [LARGE SCALE GENOMIC DNA]</scope>
    <source>
        <strain evidence="2">cv. PFS-1207/04</strain>
    </source>
</reference>
<dbReference type="EMBL" id="QGKV02002055">
    <property type="protein sequence ID" value="KAF3494011.1"/>
    <property type="molecule type" value="Genomic_DNA"/>
</dbReference>
<evidence type="ECO:0000313" key="2">
    <source>
        <dbReference type="Proteomes" id="UP000266723"/>
    </source>
</evidence>
<comment type="caution">
    <text evidence="1">The sequence shown here is derived from an EMBL/GenBank/DDBJ whole genome shotgun (WGS) entry which is preliminary data.</text>
</comment>
<keyword evidence="2" id="KW-1185">Reference proteome</keyword>
<organism evidence="1 2">
    <name type="scientific">Brassica cretica</name>
    <name type="common">Mustard</name>
    <dbReference type="NCBI Taxonomy" id="69181"/>
    <lineage>
        <taxon>Eukaryota</taxon>
        <taxon>Viridiplantae</taxon>
        <taxon>Streptophyta</taxon>
        <taxon>Embryophyta</taxon>
        <taxon>Tracheophyta</taxon>
        <taxon>Spermatophyta</taxon>
        <taxon>Magnoliopsida</taxon>
        <taxon>eudicotyledons</taxon>
        <taxon>Gunneridae</taxon>
        <taxon>Pentapetalae</taxon>
        <taxon>rosids</taxon>
        <taxon>malvids</taxon>
        <taxon>Brassicales</taxon>
        <taxon>Brassicaceae</taxon>
        <taxon>Brassiceae</taxon>
        <taxon>Brassica</taxon>
    </lineage>
</organism>
<gene>
    <name evidence="1" type="ORF">DY000_02053365</name>
</gene>
<sequence>MDRGGGRKESYRIYCSALKIMDRGGGRKESYRIYCSALKVRKLLATPPCVRNSPLHYAAAQGHHEDIAFGVDTKCPQLLEPVEDVLHEVINGAPDR</sequence>
<name>A0ABQ7A8S6_BRACR</name>
<dbReference type="Proteomes" id="UP000266723">
    <property type="component" value="Unassembled WGS sequence"/>
</dbReference>
<evidence type="ECO:0000313" key="1">
    <source>
        <dbReference type="EMBL" id="KAF3494011.1"/>
    </source>
</evidence>
<accession>A0ABQ7A8S6</accession>